<dbReference type="InterPro" id="IPR014729">
    <property type="entry name" value="Rossmann-like_a/b/a_fold"/>
</dbReference>
<comment type="similarity">
    <text evidence="14">Belongs to the DNA photolyase family.</text>
</comment>
<organism evidence="16 17">
    <name type="scientific">Candidatus Tenderia electrophaga</name>
    <dbReference type="NCBI Taxonomy" id="1748243"/>
    <lineage>
        <taxon>Bacteria</taxon>
        <taxon>Pseudomonadati</taxon>
        <taxon>Pseudomonadota</taxon>
        <taxon>Gammaproteobacteria</taxon>
        <taxon>Candidatus Tenderiales</taxon>
        <taxon>Candidatus Tenderiaceae</taxon>
        <taxon>Candidatus Tenderia</taxon>
    </lineage>
</organism>
<evidence type="ECO:0000256" key="2">
    <source>
        <dbReference type="ARBA" id="ARBA00005862"/>
    </source>
</evidence>
<comment type="cofactor">
    <cofactor evidence="12">
        <name>FAD</name>
        <dbReference type="ChEBI" id="CHEBI:57692"/>
    </cofactor>
    <text evidence="12">Binds 1 FAD per subunit.</text>
</comment>
<dbReference type="GO" id="GO:0003677">
    <property type="term" value="F:DNA binding"/>
    <property type="evidence" value="ECO:0007669"/>
    <property type="project" value="TreeGrafter"/>
</dbReference>
<dbReference type="InterPro" id="IPR018394">
    <property type="entry name" value="DNA_photolyase_1_CS_C"/>
</dbReference>
<dbReference type="EMBL" id="CP013099">
    <property type="protein sequence ID" value="ALP52735.1"/>
    <property type="molecule type" value="Genomic_DNA"/>
</dbReference>
<comment type="cofactor">
    <cofactor evidence="1">
        <name>(6R)-5,10-methylene-5,6,7,8-tetrahydrofolate</name>
        <dbReference type="ChEBI" id="CHEBI:15636"/>
    </cofactor>
</comment>
<dbReference type="InterPro" id="IPR005101">
    <property type="entry name" value="Cryptochr/Photolyase_FAD-bd"/>
</dbReference>
<evidence type="ECO:0000256" key="12">
    <source>
        <dbReference type="PIRSR" id="PIRSR602081-1"/>
    </source>
</evidence>
<comment type="catalytic activity">
    <reaction evidence="9">
        <text>cyclobutadipyrimidine (in DNA) = 2 pyrimidine residues (in DNA).</text>
        <dbReference type="EC" id="4.1.99.3"/>
    </reaction>
</comment>
<evidence type="ECO:0000256" key="3">
    <source>
        <dbReference type="ARBA" id="ARBA00013149"/>
    </source>
</evidence>
<dbReference type="KEGG" id="tee:Tel_05975"/>
<evidence type="ECO:0000256" key="9">
    <source>
        <dbReference type="ARBA" id="ARBA00033999"/>
    </source>
</evidence>
<keyword evidence="17" id="KW-1185">Reference proteome</keyword>
<dbReference type="GO" id="GO:0003904">
    <property type="term" value="F:deoxyribodipyrimidine photo-lyase activity"/>
    <property type="evidence" value="ECO:0007669"/>
    <property type="project" value="UniProtKB-EC"/>
</dbReference>
<dbReference type="Gene3D" id="1.10.579.10">
    <property type="entry name" value="DNA Cyclobutane Dipyrimidine Photolyase, subunit A, domain 3"/>
    <property type="match status" value="1"/>
</dbReference>
<evidence type="ECO:0000256" key="6">
    <source>
        <dbReference type="ARBA" id="ARBA00022827"/>
    </source>
</evidence>
<dbReference type="Pfam" id="PF03441">
    <property type="entry name" value="FAD_binding_7"/>
    <property type="match status" value="1"/>
</dbReference>
<feature type="site" description="Electron transfer via tryptophanyl radical" evidence="13">
    <location>
        <position position="382"/>
    </location>
</feature>
<dbReference type="SUPFAM" id="SSF48173">
    <property type="entry name" value="Cryptochrome/photolyase FAD-binding domain"/>
    <property type="match status" value="1"/>
</dbReference>
<evidence type="ECO:0000256" key="7">
    <source>
        <dbReference type="ARBA" id="ARBA00022991"/>
    </source>
</evidence>
<dbReference type="InterPro" id="IPR036155">
    <property type="entry name" value="Crypto/Photolyase_N_sf"/>
</dbReference>
<dbReference type="Gene3D" id="3.40.50.620">
    <property type="entry name" value="HUPs"/>
    <property type="match status" value="1"/>
</dbReference>
<feature type="domain" description="Photolyase/cryptochrome alpha/beta" evidence="15">
    <location>
        <begin position="2"/>
        <end position="131"/>
    </location>
</feature>
<dbReference type="GO" id="GO:0000719">
    <property type="term" value="P:photoreactive repair"/>
    <property type="evidence" value="ECO:0007669"/>
    <property type="project" value="UniProtKB-ARBA"/>
</dbReference>
<keyword evidence="7 14" id="KW-0157">Chromophore</keyword>
<dbReference type="InterPro" id="IPR002081">
    <property type="entry name" value="Cryptochrome/DNA_photolyase_1"/>
</dbReference>
<dbReference type="SUPFAM" id="SSF52425">
    <property type="entry name" value="Cryptochrome/photolyase, N-terminal domain"/>
    <property type="match status" value="1"/>
</dbReference>
<dbReference type="PRINTS" id="PR00147">
    <property type="entry name" value="DNAPHOTLYASE"/>
</dbReference>
<dbReference type="PROSITE" id="PS51645">
    <property type="entry name" value="PHR_CRY_ALPHA_BETA"/>
    <property type="match status" value="1"/>
</dbReference>
<proteinExistence type="inferred from homology"/>
<evidence type="ECO:0000313" key="16">
    <source>
        <dbReference type="EMBL" id="ALP52735.1"/>
    </source>
</evidence>
<evidence type="ECO:0000256" key="8">
    <source>
        <dbReference type="ARBA" id="ARBA00031671"/>
    </source>
</evidence>
<feature type="site" description="Electron transfer via tryptophanyl radical" evidence="13">
    <location>
        <position position="306"/>
    </location>
</feature>
<evidence type="ECO:0000256" key="10">
    <source>
        <dbReference type="ARBA" id="ARBA00059220"/>
    </source>
</evidence>
<gene>
    <name evidence="16" type="ORF">Tel_05975</name>
</gene>
<dbReference type="Pfam" id="PF00875">
    <property type="entry name" value="DNA_photolyase"/>
    <property type="match status" value="1"/>
</dbReference>
<evidence type="ECO:0000256" key="13">
    <source>
        <dbReference type="PIRSR" id="PIRSR602081-2"/>
    </source>
</evidence>
<dbReference type="EC" id="4.1.99.3" evidence="3"/>
<evidence type="ECO:0000313" key="17">
    <source>
        <dbReference type="Proteomes" id="UP000055136"/>
    </source>
</evidence>
<feature type="binding site" evidence="12">
    <location>
        <begin position="234"/>
        <end position="238"/>
    </location>
    <ligand>
        <name>FAD</name>
        <dbReference type="ChEBI" id="CHEBI:57692"/>
    </ligand>
</feature>
<evidence type="ECO:0000256" key="1">
    <source>
        <dbReference type="ARBA" id="ARBA00001932"/>
    </source>
</evidence>
<protein>
    <recommendedName>
        <fullName evidence="4">Deoxyribodipyrimidine photo-lyase</fullName>
        <ecNumber evidence="3">4.1.99.3</ecNumber>
    </recommendedName>
    <alternativeName>
        <fullName evidence="8">DNA photolyase</fullName>
    </alternativeName>
    <alternativeName>
        <fullName evidence="11">Photoreactivating enzyme</fullName>
    </alternativeName>
</protein>
<dbReference type="PROSITE" id="PS00394">
    <property type="entry name" value="DNA_PHOTOLYASES_1_1"/>
    <property type="match status" value="1"/>
</dbReference>
<keyword evidence="5 12" id="KW-0285">Flavoprotein</keyword>
<sequence>MKTCLVWLHQDLRLSDNPALYHAAEAADTLIPVYIHAPQELEPWAPGAASRWWCHHSLSTLQQALHARGSRLIIRRGASQDVLQRLIRETGAGAVYWNHRYAPQAARRDAHIAAWLRAHDIEVHTYHGNLLYTPGSVLTKEHKPFRVFTPFWRACRQQGLGAPPLPVPQRLGECRLASEAVEALALLPDIPWHHGLASSWRPGEDNALEQLQGFCDAALAHYDAGRDRPDRLDTSRLSPHLAFGEISPRQVVSAVLNAFMDHATQGDSMDRFLSELGWREFAYHTLHHFPYATDTPLNPRFEAFPWRDDKALLRAWQQGKTGFPIIDAGMRQLWHSGWMHNRVRMIVASFLTKNGLQPWQTGARWFWDTLVDADLASNSFNWQWVAGCGLDAAPYFRIFNPVRQSERFDPHGDYLRQWLPELAQLPLPWLHRPWLTPADVQHACNVRIGRDYPAPILDLNSSRKRALNLSRQLPCVTNA</sequence>
<evidence type="ECO:0000256" key="5">
    <source>
        <dbReference type="ARBA" id="ARBA00022630"/>
    </source>
</evidence>
<comment type="similarity">
    <text evidence="2">Belongs to the DNA photolyase class-1 family.</text>
</comment>
<accession>A0A0S2TC83</accession>
<dbReference type="Proteomes" id="UP000055136">
    <property type="component" value="Chromosome"/>
</dbReference>
<feature type="binding site" evidence="12">
    <location>
        <position position="222"/>
    </location>
    <ligand>
        <name>FAD</name>
        <dbReference type="ChEBI" id="CHEBI:57692"/>
    </ligand>
</feature>
<evidence type="ECO:0000256" key="11">
    <source>
        <dbReference type="ARBA" id="ARBA00083107"/>
    </source>
</evidence>
<reference evidence="16" key="1">
    <citation type="submission" date="2015-10" db="EMBL/GenBank/DDBJ databases">
        <title>Description of Candidatus Tenderia electrophaga gen. nov, sp. nov., an Uncultivated Electroautotroph from a Biocathode Enrichment.</title>
        <authorList>
            <person name="Eddie B.J."/>
            <person name="Malanoski A.P."/>
            <person name="Wang Z."/>
            <person name="Hall R.J."/>
            <person name="Oh S.D."/>
            <person name="Heiner C."/>
            <person name="Lin B."/>
            <person name="Strycharz-Glaven S.M."/>
        </authorList>
    </citation>
    <scope>NUCLEOTIDE SEQUENCE [LARGE SCALE GENOMIC DNA]</scope>
    <source>
        <strain evidence="16">NRL1</strain>
    </source>
</reference>
<evidence type="ECO:0000256" key="14">
    <source>
        <dbReference type="RuleBase" id="RU004182"/>
    </source>
</evidence>
<dbReference type="PANTHER" id="PTHR11455">
    <property type="entry name" value="CRYPTOCHROME"/>
    <property type="match status" value="1"/>
</dbReference>
<keyword evidence="6 12" id="KW-0274">FAD</keyword>
<dbReference type="STRING" id="1748243.Tel_05975"/>
<dbReference type="InterPro" id="IPR006050">
    <property type="entry name" value="DNA_photolyase_N"/>
</dbReference>
<feature type="site" description="Electron transfer via tryptophanyl radical" evidence="13">
    <location>
        <position position="359"/>
    </location>
</feature>
<feature type="binding site" evidence="12">
    <location>
        <position position="272"/>
    </location>
    <ligand>
        <name>FAD</name>
        <dbReference type="ChEBI" id="CHEBI:57692"/>
    </ligand>
</feature>
<evidence type="ECO:0000256" key="4">
    <source>
        <dbReference type="ARBA" id="ARBA00014046"/>
    </source>
</evidence>
<dbReference type="FunFam" id="1.10.579.10:FF:000003">
    <property type="entry name" value="Deoxyribodipyrimidine photo-lyase"/>
    <property type="match status" value="1"/>
</dbReference>
<dbReference type="InterPro" id="IPR036134">
    <property type="entry name" value="Crypto/Photolyase_FAD-like_sf"/>
</dbReference>
<name>A0A0S2TC83_9GAMM</name>
<dbReference type="PANTHER" id="PTHR11455:SF9">
    <property type="entry name" value="CRYPTOCHROME CIRCADIAN CLOCK 5 ISOFORM X1"/>
    <property type="match status" value="1"/>
</dbReference>
<dbReference type="GO" id="GO:0009416">
    <property type="term" value="P:response to light stimulus"/>
    <property type="evidence" value="ECO:0007669"/>
    <property type="project" value="TreeGrafter"/>
</dbReference>
<comment type="function">
    <text evidence="10">Involved in repair of UV radiation-induced DNA damage. Catalyzes the light-dependent monomerization (300-600 nm) of cyclobutyl pyrimidine dimers (in cis-syn configuration), which are formed between adjacent bases on the same DNA strand upon exposure to ultraviolet radiation.</text>
</comment>
<evidence type="ECO:0000259" key="15">
    <source>
        <dbReference type="PROSITE" id="PS51645"/>
    </source>
</evidence>
<dbReference type="AlphaFoldDB" id="A0A0S2TC83"/>
<feature type="binding site" evidence="12">
    <location>
        <begin position="372"/>
        <end position="374"/>
    </location>
    <ligand>
        <name>FAD</name>
        <dbReference type="ChEBI" id="CHEBI:57692"/>
    </ligand>
</feature>
<dbReference type="GO" id="GO:0071949">
    <property type="term" value="F:FAD binding"/>
    <property type="evidence" value="ECO:0007669"/>
    <property type="project" value="TreeGrafter"/>
</dbReference>
<dbReference type="Gene3D" id="1.25.40.80">
    <property type="match status" value="1"/>
</dbReference>